<dbReference type="SUPFAM" id="SSF52540">
    <property type="entry name" value="P-loop containing nucleoside triphosphate hydrolases"/>
    <property type="match status" value="1"/>
</dbReference>
<dbReference type="PROSITE" id="PS50043">
    <property type="entry name" value="HTH_LUXR_2"/>
    <property type="match status" value="1"/>
</dbReference>
<organism evidence="2 3">
    <name type="scientific">Hamadaea flava</name>
    <dbReference type="NCBI Taxonomy" id="1742688"/>
    <lineage>
        <taxon>Bacteria</taxon>
        <taxon>Bacillati</taxon>
        <taxon>Actinomycetota</taxon>
        <taxon>Actinomycetes</taxon>
        <taxon>Micromonosporales</taxon>
        <taxon>Micromonosporaceae</taxon>
        <taxon>Hamadaea</taxon>
    </lineage>
</organism>
<reference evidence="3" key="1">
    <citation type="journal article" date="2019" name="Int. J. Syst. Evol. Microbiol.">
        <title>The Global Catalogue of Microorganisms (GCM) 10K type strain sequencing project: providing services to taxonomists for standard genome sequencing and annotation.</title>
        <authorList>
            <consortium name="The Broad Institute Genomics Platform"/>
            <consortium name="The Broad Institute Genome Sequencing Center for Infectious Disease"/>
            <person name="Wu L."/>
            <person name="Ma J."/>
        </authorList>
    </citation>
    <scope>NUCLEOTIDE SEQUENCE [LARGE SCALE GENOMIC DNA]</scope>
    <source>
        <strain evidence="3">CGMCC 4.7289</strain>
    </source>
</reference>
<dbReference type="Proteomes" id="UP001595816">
    <property type="component" value="Unassembled WGS sequence"/>
</dbReference>
<dbReference type="Pfam" id="PF00196">
    <property type="entry name" value="GerE"/>
    <property type="match status" value="1"/>
</dbReference>
<evidence type="ECO:0000313" key="2">
    <source>
        <dbReference type="EMBL" id="MFC4135136.1"/>
    </source>
</evidence>
<dbReference type="SUPFAM" id="SSF46894">
    <property type="entry name" value="C-terminal effector domain of the bipartite response regulators"/>
    <property type="match status" value="1"/>
</dbReference>
<dbReference type="RefSeq" id="WP_253763016.1">
    <property type="nucleotide sequence ID" value="NZ_JAMZDZ010000001.1"/>
</dbReference>
<name>A0ABV8LVR4_9ACTN</name>
<dbReference type="InterPro" id="IPR036388">
    <property type="entry name" value="WH-like_DNA-bd_sf"/>
</dbReference>
<dbReference type="InterPro" id="IPR000792">
    <property type="entry name" value="Tscrpt_reg_LuxR_C"/>
</dbReference>
<keyword evidence="3" id="KW-1185">Reference proteome</keyword>
<proteinExistence type="predicted"/>
<dbReference type="SMART" id="SM00421">
    <property type="entry name" value="HTH_LUXR"/>
    <property type="match status" value="1"/>
</dbReference>
<evidence type="ECO:0000259" key="1">
    <source>
        <dbReference type="PROSITE" id="PS50043"/>
    </source>
</evidence>
<dbReference type="InterPro" id="IPR027417">
    <property type="entry name" value="P-loop_NTPase"/>
</dbReference>
<sequence>MWPFHGRDAEVVSVGQALGQRVTVLITGPPGQGKSRLAWECVSGVDGAAYWVTATRAAAAIPLAAVLPLIPPDAVLADRTHVLRAAEQRFRRESAVIGVDDAPVLDEASAALLAHLSRAGLARLVLTARSGEALPDALAPLIGEVVELPPLPEDAVDHLIDHASAVRVPVKTRRRLHRLAGGNPLALRELLHGARPGGLADLVTARLAGLREAGRNTIEFVACGEPLSFGLLERLVGVDAISDAEDSGLIIVERSGSRRVVRLGHPLYGEVLRAGQTVSRATRTYRRLAGALLASPLRRHGDALLAALWQVEGGHITQPQLVRTGARLAIGHADLQLAERLARAVRDVDPGAEADRLLAEIAVYRGRLDEAKTLLVNPPDGDRTEWTVTRAETMYWGDGDLTQALHTLDSAGGEPLARGSRSWLLFFDGRCGEAAYWAAGVLGDPAAEPKATAWAGAAATAANGFLGRLPTARQAYATAAQRITDHTGRLPWAQVEIDTGLCLAYLASGRPRAAEKLALAGYRTALDGGAAMMVCGWALYAGLAALARGHHETAERLLAEAQAGFDVDDTFRLSRTIRAARAAAAALAGRSAAADLMAAADERAHPSDQVFEPWIEGWRAWVEYATGDLAAAVEATRRSHDLADRAGMPIVAALARYDLARLGVHTPPPAGRGSPVGGLVGLLDRAAAALADPDAADRLEQAARSLARRGYDLHAAELWRTAARRHRRRQRWAESDLAQAAGSGLLEAARSGLAEAKTPLMRAGENTSLLTFRERQVLLLAAEHTSVAIAAQLGLAVPTVNNNLARAYQKLGIRGRADLRRLLR</sequence>
<evidence type="ECO:0000313" key="3">
    <source>
        <dbReference type="Proteomes" id="UP001595816"/>
    </source>
</evidence>
<dbReference type="EMBL" id="JBHSAY010000020">
    <property type="protein sequence ID" value="MFC4135136.1"/>
    <property type="molecule type" value="Genomic_DNA"/>
</dbReference>
<gene>
    <name evidence="2" type="ORF">ACFOZ4_31375</name>
</gene>
<comment type="caution">
    <text evidence="2">The sequence shown here is derived from an EMBL/GenBank/DDBJ whole genome shotgun (WGS) entry which is preliminary data.</text>
</comment>
<dbReference type="InterPro" id="IPR016032">
    <property type="entry name" value="Sig_transdc_resp-reg_C-effctor"/>
</dbReference>
<accession>A0ABV8LVR4</accession>
<dbReference type="Gene3D" id="1.10.10.10">
    <property type="entry name" value="Winged helix-like DNA-binding domain superfamily/Winged helix DNA-binding domain"/>
    <property type="match status" value="1"/>
</dbReference>
<protein>
    <submittedName>
        <fullName evidence="2">LuxR C-terminal-related transcriptional regulator</fullName>
    </submittedName>
</protein>
<dbReference type="CDD" id="cd06170">
    <property type="entry name" value="LuxR_C_like"/>
    <property type="match status" value="1"/>
</dbReference>
<feature type="domain" description="HTH luxR-type" evidence="1">
    <location>
        <begin position="763"/>
        <end position="824"/>
    </location>
</feature>